<dbReference type="SUPFAM" id="SSF51161">
    <property type="entry name" value="Trimeric LpxA-like enzymes"/>
    <property type="match status" value="1"/>
</dbReference>
<dbReference type="OrthoDB" id="9794407at2"/>
<dbReference type="PROSITE" id="PS00101">
    <property type="entry name" value="HEXAPEP_TRANSFERASES"/>
    <property type="match status" value="1"/>
</dbReference>
<dbReference type="Proteomes" id="UP000450457">
    <property type="component" value="Unassembled WGS sequence"/>
</dbReference>
<gene>
    <name evidence="5" type="ORF">GLW00_03525</name>
</gene>
<dbReference type="InterPro" id="IPR011004">
    <property type="entry name" value="Trimer_LpxA-like_sf"/>
</dbReference>
<evidence type="ECO:0000256" key="1">
    <source>
        <dbReference type="ARBA" id="ARBA00022679"/>
    </source>
</evidence>
<keyword evidence="2" id="KW-0677">Repeat</keyword>
<feature type="domain" description="PglD N-terminal" evidence="4">
    <location>
        <begin position="2"/>
        <end position="79"/>
    </location>
</feature>
<dbReference type="RefSeq" id="WP_160911270.1">
    <property type="nucleotide sequence ID" value="NZ_WMFA01000001.1"/>
</dbReference>
<name>A0A845F7Y5_9BACI</name>
<dbReference type="PANTHER" id="PTHR43300:SF7">
    <property type="entry name" value="UDP-N-ACETYLBACILLOSAMINE N-ACETYLTRANSFERASE"/>
    <property type="match status" value="1"/>
</dbReference>
<reference evidence="5 6" key="1">
    <citation type="submission" date="2019-11" db="EMBL/GenBank/DDBJ databases">
        <title>Genome sequences of 17 halophilic strains isolated from different environments.</title>
        <authorList>
            <person name="Furrow R.E."/>
        </authorList>
    </citation>
    <scope>NUCLEOTIDE SEQUENCE [LARGE SCALE GENOMIC DNA]</scope>
    <source>
        <strain evidence="5 6">SL-4</strain>
    </source>
</reference>
<protein>
    <submittedName>
        <fullName evidence="5">Acetyltransferase</fullName>
    </submittedName>
</protein>
<evidence type="ECO:0000256" key="3">
    <source>
        <dbReference type="PIRSR" id="PIRSR620019-2"/>
    </source>
</evidence>
<dbReference type="InterPro" id="IPR020019">
    <property type="entry name" value="AcTrfase_PglD-like"/>
</dbReference>
<dbReference type="GeneID" id="78006046"/>
<evidence type="ECO:0000313" key="6">
    <source>
        <dbReference type="Proteomes" id="UP000450457"/>
    </source>
</evidence>
<comment type="caution">
    <text evidence="5">The sequence shown here is derived from an EMBL/GenBank/DDBJ whole genome shotgun (WGS) entry which is preliminary data.</text>
</comment>
<dbReference type="GO" id="GO:0016740">
    <property type="term" value="F:transferase activity"/>
    <property type="evidence" value="ECO:0007669"/>
    <property type="project" value="UniProtKB-KW"/>
</dbReference>
<evidence type="ECO:0000313" key="5">
    <source>
        <dbReference type="EMBL" id="MYL69904.1"/>
    </source>
</evidence>
<dbReference type="InterPro" id="IPR018357">
    <property type="entry name" value="Hexapep_transf_CS"/>
</dbReference>
<dbReference type="CDD" id="cd03360">
    <property type="entry name" value="LbH_AT_putative"/>
    <property type="match status" value="1"/>
</dbReference>
<feature type="binding site" evidence="3">
    <location>
        <position position="67"/>
    </location>
    <ligand>
        <name>substrate</name>
    </ligand>
</feature>
<dbReference type="InterPro" id="IPR050179">
    <property type="entry name" value="Trans_hexapeptide_repeat"/>
</dbReference>
<dbReference type="Pfam" id="PF17836">
    <property type="entry name" value="PglD_N"/>
    <property type="match status" value="1"/>
</dbReference>
<dbReference type="PANTHER" id="PTHR43300">
    <property type="entry name" value="ACETYLTRANSFERASE"/>
    <property type="match status" value="1"/>
</dbReference>
<dbReference type="EMBL" id="WMFA01000001">
    <property type="protein sequence ID" value="MYL69904.1"/>
    <property type="molecule type" value="Genomic_DNA"/>
</dbReference>
<dbReference type="InterPro" id="IPR041561">
    <property type="entry name" value="PglD_N"/>
</dbReference>
<dbReference type="Gene3D" id="2.160.10.10">
    <property type="entry name" value="Hexapeptide repeat proteins"/>
    <property type="match status" value="1"/>
</dbReference>
<organism evidence="5 6">
    <name type="scientific">Halobacillus litoralis</name>
    <dbReference type="NCBI Taxonomy" id="45668"/>
    <lineage>
        <taxon>Bacteria</taxon>
        <taxon>Bacillati</taxon>
        <taxon>Bacillota</taxon>
        <taxon>Bacilli</taxon>
        <taxon>Bacillales</taxon>
        <taxon>Bacillaceae</taxon>
        <taxon>Halobacillus</taxon>
    </lineage>
</organism>
<feature type="binding site" evidence="3">
    <location>
        <position position="143"/>
    </location>
    <ligand>
        <name>acetyl-CoA</name>
        <dbReference type="ChEBI" id="CHEBI:57288"/>
    </ligand>
</feature>
<dbReference type="Gene3D" id="3.40.50.20">
    <property type="match status" value="1"/>
</dbReference>
<evidence type="ECO:0000259" key="4">
    <source>
        <dbReference type="Pfam" id="PF17836"/>
    </source>
</evidence>
<evidence type="ECO:0000256" key="2">
    <source>
        <dbReference type="ARBA" id="ARBA00022737"/>
    </source>
</evidence>
<dbReference type="AlphaFoldDB" id="A0A845F7Y5"/>
<keyword evidence="1 5" id="KW-0808">Transferase</keyword>
<proteinExistence type="predicted"/>
<sequence>MDIFLIGDGGHSKVIQDIIHAEGKHKVIGVFDDKYKSEAIRKGVLSGPVHSVFERMQENAGFVLAIGNNRIRKNLVEQLQINTTRFISVIHPTAIVSPSATIGRGTVVMPKVVVNANAIVSDHCILNTGSTVEHNCFVNHFTHVSPSATLTGQVYLGEGVDIGAAATIIPGLKVGSWSIIGAGATVVEDIDANQTAVGCPAKVISKASVN</sequence>
<dbReference type="NCBIfam" id="TIGR03570">
    <property type="entry name" value="NeuD_NnaD"/>
    <property type="match status" value="1"/>
</dbReference>
<accession>A0A845F7Y5</accession>